<dbReference type="SUPFAM" id="SSF53098">
    <property type="entry name" value="Ribonuclease H-like"/>
    <property type="match status" value="1"/>
</dbReference>
<name>A0ABV9SPG5_9ACTN</name>
<comment type="caution">
    <text evidence="1">The sequence shown here is derived from an EMBL/GenBank/DDBJ whole genome shotgun (WGS) entry which is preliminary data.</text>
</comment>
<dbReference type="Proteomes" id="UP001595858">
    <property type="component" value="Unassembled WGS sequence"/>
</dbReference>
<proteinExistence type="predicted"/>
<evidence type="ECO:0000313" key="1">
    <source>
        <dbReference type="EMBL" id="MFC4868300.1"/>
    </source>
</evidence>
<reference evidence="2" key="1">
    <citation type="journal article" date="2019" name="Int. J. Syst. Evol. Microbiol.">
        <title>The Global Catalogue of Microorganisms (GCM) 10K type strain sequencing project: providing services to taxonomists for standard genome sequencing and annotation.</title>
        <authorList>
            <consortium name="The Broad Institute Genomics Platform"/>
            <consortium name="The Broad Institute Genome Sequencing Center for Infectious Disease"/>
            <person name="Wu L."/>
            <person name="Ma J."/>
        </authorList>
    </citation>
    <scope>NUCLEOTIDE SEQUENCE [LARGE SCALE GENOMIC DNA]</scope>
    <source>
        <strain evidence="2">CGMCC 4.7304</strain>
    </source>
</reference>
<protein>
    <recommendedName>
        <fullName evidence="3">Integrase catalytic domain-containing protein</fullName>
    </recommendedName>
</protein>
<organism evidence="1 2">
    <name type="scientific">Streptomonospora arabica</name>
    <dbReference type="NCBI Taxonomy" id="412417"/>
    <lineage>
        <taxon>Bacteria</taxon>
        <taxon>Bacillati</taxon>
        <taxon>Actinomycetota</taxon>
        <taxon>Actinomycetes</taxon>
        <taxon>Streptosporangiales</taxon>
        <taxon>Nocardiopsidaceae</taxon>
        <taxon>Streptomonospora</taxon>
    </lineage>
</organism>
<dbReference type="InterPro" id="IPR012337">
    <property type="entry name" value="RNaseH-like_sf"/>
</dbReference>
<gene>
    <name evidence="1" type="ORF">ACFPCZ_16830</name>
</gene>
<evidence type="ECO:0000313" key="2">
    <source>
        <dbReference type="Proteomes" id="UP001595858"/>
    </source>
</evidence>
<dbReference type="EMBL" id="JBHSIY010000014">
    <property type="protein sequence ID" value="MFC4868300.1"/>
    <property type="molecule type" value="Genomic_DNA"/>
</dbReference>
<sequence>MCHRNPPPPPPRTTCAGFLRRAIAWFTGHGVPVQRVLTDNAWAYSKAAWKPACSELGIHPR</sequence>
<accession>A0ABV9SPG5</accession>
<evidence type="ECO:0008006" key="3">
    <source>
        <dbReference type="Google" id="ProtNLM"/>
    </source>
</evidence>
<keyword evidence="2" id="KW-1185">Reference proteome</keyword>
<dbReference type="RefSeq" id="WP_344143900.1">
    <property type="nucleotide sequence ID" value="NZ_BAAAQI010000008.1"/>
</dbReference>